<sequence>MWWVTPRTGGGRFILPYLPAFSVLTSLVIFSTKDNFIKTASLFISVSLALVTVGYRSAANYKFLPVIFGYQSKIDFLASRLDFSSGNYIDTDGFLQSNFSPSDVLLVRGINNLFYLDVPFVHIDYLSCRDNPAYLLQYQGQSTPMSYNNWYSVYSDPVTDTQVLKQP</sequence>
<evidence type="ECO:0000256" key="1">
    <source>
        <dbReference type="SAM" id="Phobius"/>
    </source>
</evidence>
<feature type="transmembrane region" description="Helical" evidence="1">
    <location>
        <begin position="36"/>
        <end position="55"/>
    </location>
</feature>
<name>A0A1F4ZUI3_9BACT</name>
<evidence type="ECO:0000313" key="2">
    <source>
        <dbReference type="EMBL" id="OGD10025.1"/>
    </source>
</evidence>
<accession>A0A1F4ZUI3</accession>
<keyword evidence="1" id="KW-0472">Membrane</keyword>
<dbReference type="Proteomes" id="UP000178188">
    <property type="component" value="Unassembled WGS sequence"/>
</dbReference>
<keyword evidence="1" id="KW-0812">Transmembrane</keyword>
<evidence type="ECO:0000313" key="3">
    <source>
        <dbReference type="Proteomes" id="UP000178188"/>
    </source>
</evidence>
<dbReference type="AlphaFoldDB" id="A0A1F4ZUI3"/>
<proteinExistence type="predicted"/>
<feature type="transmembrane region" description="Helical" evidence="1">
    <location>
        <begin position="12"/>
        <end position="30"/>
    </location>
</feature>
<reference evidence="2 3" key="1">
    <citation type="journal article" date="2016" name="Nat. Commun.">
        <title>Thousands of microbial genomes shed light on interconnected biogeochemical processes in an aquifer system.</title>
        <authorList>
            <person name="Anantharaman K."/>
            <person name="Brown C.T."/>
            <person name="Hug L.A."/>
            <person name="Sharon I."/>
            <person name="Castelle C.J."/>
            <person name="Probst A.J."/>
            <person name="Thomas B.C."/>
            <person name="Singh A."/>
            <person name="Wilkins M.J."/>
            <person name="Karaoz U."/>
            <person name="Brodie E.L."/>
            <person name="Williams K.H."/>
            <person name="Hubbard S.S."/>
            <person name="Banfield J.F."/>
        </authorList>
    </citation>
    <scope>NUCLEOTIDE SEQUENCE [LARGE SCALE GENOMIC DNA]</scope>
</reference>
<organism evidence="2 3">
    <name type="scientific">Candidatus Amesbacteria bacterium RIFOXYB1_FULL_47_9</name>
    <dbReference type="NCBI Taxonomy" id="1797266"/>
    <lineage>
        <taxon>Bacteria</taxon>
        <taxon>Candidatus Amesiibacteriota</taxon>
    </lineage>
</organism>
<dbReference type="EMBL" id="MEXU01000036">
    <property type="protein sequence ID" value="OGD10025.1"/>
    <property type="molecule type" value="Genomic_DNA"/>
</dbReference>
<keyword evidence="1" id="KW-1133">Transmembrane helix</keyword>
<protein>
    <submittedName>
        <fullName evidence="2">Uncharacterized protein</fullName>
    </submittedName>
</protein>
<comment type="caution">
    <text evidence="2">The sequence shown here is derived from an EMBL/GenBank/DDBJ whole genome shotgun (WGS) entry which is preliminary data.</text>
</comment>
<gene>
    <name evidence="2" type="ORF">A2395_00920</name>
</gene>